<feature type="non-terminal residue" evidence="2">
    <location>
        <position position="502"/>
    </location>
</feature>
<dbReference type="PANTHER" id="PTHR46704">
    <property type="entry name" value="CXC DOMAIN-CONTAINING PROTEIN-RELATED"/>
    <property type="match status" value="1"/>
</dbReference>
<keyword evidence="1" id="KW-1133">Transmembrane helix</keyword>
<name>A0ABQ9H9S3_9NEOP</name>
<evidence type="ECO:0000313" key="3">
    <source>
        <dbReference type="Proteomes" id="UP001159363"/>
    </source>
</evidence>
<dbReference type="Proteomes" id="UP001159363">
    <property type="component" value="Chromosome 5"/>
</dbReference>
<dbReference type="EMBL" id="JARBHB010000006">
    <property type="protein sequence ID" value="KAJ8880838.1"/>
    <property type="molecule type" value="Genomic_DNA"/>
</dbReference>
<protein>
    <submittedName>
        <fullName evidence="2">Uncharacterized protein</fullName>
    </submittedName>
</protein>
<gene>
    <name evidence="2" type="ORF">PR048_017309</name>
</gene>
<sequence length="502" mass="57084">MHHLTIRTLRLSSALPLYMKARDIVGASDETSDLSKIVIRLGGFHLLMSFLGSIGYIMVGSGLKEDLRNIYAPNSVEKMLTGHVYSRAVRGHLLLHLATSKNISEDLEICEEQFAAMTDILISFSTLRHETDCLPLLQELQTILDRGMNFGNIEQHVYARDSRITKLSKCFQDHHPFPHMQQLMSIATGVTGNMIINYHHALNVGISAIKWRELKRCDKVVPLLIVNNGLKIHNSIVPVDPLLFQRISVLKKREKELCEYLRWNNQHCCYIIDGGFLLHQCVWQQNQTYDSLCTLYINYVLNHFGWDAVIVFDGYKDALTDTKAAERLCRSSKNISADVHFQGSMTATLNKQNFLANRNNKSRLIVMKTAVINVEDIDLLILLVDMAPTSKCIFFMKPKKDRTETKIYLPESMTKFPECKKHILNLHTMTGCDNICTLHKRGLQCSTTCENCHDFSCLNSPPTEDSVDAVEEDVVLDTEDFRHAGNEDYADAESKICFQGHT</sequence>
<comment type="caution">
    <text evidence="2">The sequence shown here is derived from an EMBL/GenBank/DDBJ whole genome shotgun (WGS) entry which is preliminary data.</text>
</comment>
<evidence type="ECO:0000256" key="1">
    <source>
        <dbReference type="SAM" id="Phobius"/>
    </source>
</evidence>
<organism evidence="2 3">
    <name type="scientific">Dryococelus australis</name>
    <dbReference type="NCBI Taxonomy" id="614101"/>
    <lineage>
        <taxon>Eukaryota</taxon>
        <taxon>Metazoa</taxon>
        <taxon>Ecdysozoa</taxon>
        <taxon>Arthropoda</taxon>
        <taxon>Hexapoda</taxon>
        <taxon>Insecta</taxon>
        <taxon>Pterygota</taxon>
        <taxon>Neoptera</taxon>
        <taxon>Polyneoptera</taxon>
        <taxon>Phasmatodea</taxon>
        <taxon>Verophasmatodea</taxon>
        <taxon>Anareolatae</taxon>
        <taxon>Phasmatidae</taxon>
        <taxon>Eurycanthinae</taxon>
        <taxon>Dryococelus</taxon>
    </lineage>
</organism>
<keyword evidence="3" id="KW-1185">Reference proteome</keyword>
<dbReference type="PANTHER" id="PTHR46704:SF1">
    <property type="entry name" value="TELOMERE LENGTH REGULATION PROTEIN TEL2 HOMOLOG"/>
    <property type="match status" value="1"/>
</dbReference>
<evidence type="ECO:0000313" key="2">
    <source>
        <dbReference type="EMBL" id="KAJ8880838.1"/>
    </source>
</evidence>
<reference evidence="2 3" key="1">
    <citation type="submission" date="2023-02" db="EMBL/GenBank/DDBJ databases">
        <title>LHISI_Scaffold_Assembly.</title>
        <authorList>
            <person name="Stuart O.P."/>
            <person name="Cleave R."/>
            <person name="Magrath M.J.L."/>
            <person name="Mikheyev A.S."/>
        </authorList>
    </citation>
    <scope>NUCLEOTIDE SEQUENCE [LARGE SCALE GENOMIC DNA]</scope>
    <source>
        <strain evidence="2">Daus_M_001</strain>
        <tissue evidence="2">Leg muscle</tissue>
    </source>
</reference>
<accession>A0ABQ9H9S3</accession>
<keyword evidence="1" id="KW-0812">Transmembrane</keyword>
<keyword evidence="1" id="KW-0472">Membrane</keyword>
<proteinExistence type="predicted"/>
<feature type="transmembrane region" description="Helical" evidence="1">
    <location>
        <begin position="37"/>
        <end position="59"/>
    </location>
</feature>